<dbReference type="GeneID" id="66118504"/>
<feature type="compositionally biased region" description="Low complexity" evidence="2">
    <location>
        <begin position="393"/>
        <end position="428"/>
    </location>
</feature>
<evidence type="ECO:0000256" key="1">
    <source>
        <dbReference type="PROSITE-ProRule" id="PRU00094"/>
    </source>
</evidence>
<dbReference type="RefSeq" id="XP_043049478.1">
    <property type="nucleotide sequence ID" value="XM_043195773.1"/>
</dbReference>
<protein>
    <submittedName>
        <fullName evidence="4">DNA-binding transcription repressor</fullName>
    </submittedName>
</protein>
<feature type="compositionally biased region" description="Low complexity" evidence="2">
    <location>
        <begin position="63"/>
        <end position="75"/>
    </location>
</feature>
<proteinExistence type="predicted"/>
<evidence type="ECO:0000259" key="3">
    <source>
        <dbReference type="PROSITE" id="PS50114"/>
    </source>
</evidence>
<dbReference type="SMART" id="SM00401">
    <property type="entry name" value="ZnF_GATA"/>
    <property type="match status" value="1"/>
</dbReference>
<dbReference type="GO" id="GO:0043565">
    <property type="term" value="F:sequence-specific DNA binding"/>
    <property type="evidence" value="ECO:0007669"/>
    <property type="project" value="InterPro"/>
</dbReference>
<feature type="compositionally biased region" description="Low complexity" evidence="2">
    <location>
        <begin position="552"/>
        <end position="569"/>
    </location>
</feature>
<dbReference type="InterPro" id="IPR000679">
    <property type="entry name" value="Znf_GATA"/>
</dbReference>
<reference evidence="4" key="1">
    <citation type="submission" date="2021-03" db="EMBL/GenBank/DDBJ databases">
        <authorList>
            <person name="Palmer J.M."/>
        </authorList>
    </citation>
    <scope>NUCLEOTIDE SEQUENCE</scope>
    <source>
        <strain evidence="4">ARV_011</strain>
    </source>
</reference>
<keyword evidence="5" id="KW-1185">Reference proteome</keyword>
<keyword evidence="4" id="KW-0238">DNA-binding</keyword>
<keyword evidence="1" id="KW-0862">Zinc</keyword>
<feature type="region of interest" description="Disordered" evidence="2">
    <location>
        <begin position="109"/>
        <end position="143"/>
    </location>
</feature>
<dbReference type="EMBL" id="JAHMUF010000009">
    <property type="protein sequence ID" value="KAG7193931.1"/>
    <property type="molecule type" value="Genomic_DNA"/>
</dbReference>
<keyword evidence="1" id="KW-0863">Zinc-finger</keyword>
<gene>
    <name evidence="4" type="primary">ASH1</name>
    <name evidence="4" type="ORF">KQ657_005130</name>
</gene>
<dbReference type="GO" id="GO:0008270">
    <property type="term" value="F:zinc ion binding"/>
    <property type="evidence" value="ECO:0007669"/>
    <property type="project" value="UniProtKB-KW"/>
</dbReference>
<sequence length="687" mass="75217">MSLLLSKMINNQLDSFERGHLRSRSFNELLNQYKSHIHSPNRAASDSKMILGESNRHQQHQQSSPSDLSRIDSSLNASPSFMSTGDISSANTTADVSFISSNKRSFLESDNDTLGSNLDDSPTIKRSRTAPLLPAPLSPPARGRVKNNILRLHSPGSLRSRSLSPHKKFFEEGLLPAATHMLLLHSGTTSAQSMHIESTTSQPNDNLKKTVKLPSLSAVLGDVNSIIPSSTTTSTSKTEVPIAAASISTAPVSAAVELEHQQQSSDSTASAKKHITPTVSLDYFDTYKPNDENWRYELLDSINKGSKHFNLNQYNYLNKSSKPSFDSKISSKILKPTLPSLHANIERKINFPFESNYTYLNKTYLTDVAKYPEYLELAQSLVQLSQPQTIREQSTQTQEAQHPQQQQQATTTATVPDSLSSPTLPSVSSNIMPVAPPITSTIPPFSQLSPQMPSPNNNDRNASYSSIICAPGSMSLFNNQSLARLPSFILRAATTSIPIDESIREASSTAIQQPMAPMVVAPTATTQGLAPPPSMQHLPHQTLPSLPTITPRSTTTATSISMSGSNNSSTRFVPVSPPPSSSTLKKAKEALMRSPPKHHHHPRVCILCGSEQSPCWRPSWSLKEGQLCNSCGLRYKKTLARCLNDDCRKIPAKGEWSLMQSKGKTMFEDGIEGYGCLECGWRVEVKK</sequence>
<dbReference type="Proteomes" id="UP000790833">
    <property type="component" value="Unassembled WGS sequence"/>
</dbReference>
<keyword evidence="1" id="KW-0479">Metal-binding</keyword>
<feature type="domain" description="GATA-type" evidence="3">
    <location>
        <begin position="599"/>
        <end position="636"/>
    </location>
</feature>
<dbReference type="SUPFAM" id="SSF57716">
    <property type="entry name" value="Glucocorticoid receptor-like (DNA-binding domain)"/>
    <property type="match status" value="1"/>
</dbReference>
<dbReference type="OrthoDB" id="2162994at2759"/>
<dbReference type="InterPro" id="IPR013088">
    <property type="entry name" value="Znf_NHR/GATA"/>
</dbReference>
<feature type="region of interest" description="Disordered" evidence="2">
    <location>
        <begin position="53"/>
        <end position="75"/>
    </location>
</feature>
<dbReference type="AlphaFoldDB" id="A0A9P7V9K7"/>
<name>A0A9P7V9K7_9ASCO</name>
<dbReference type="GO" id="GO:0006355">
    <property type="term" value="P:regulation of DNA-templated transcription"/>
    <property type="evidence" value="ECO:0007669"/>
    <property type="project" value="InterPro"/>
</dbReference>
<evidence type="ECO:0000256" key="2">
    <source>
        <dbReference type="SAM" id="MobiDB-lite"/>
    </source>
</evidence>
<feature type="region of interest" description="Disordered" evidence="2">
    <location>
        <begin position="389"/>
        <end position="428"/>
    </location>
</feature>
<evidence type="ECO:0000313" key="5">
    <source>
        <dbReference type="Proteomes" id="UP000790833"/>
    </source>
</evidence>
<comment type="caution">
    <text evidence="4">The sequence shown here is derived from an EMBL/GenBank/DDBJ whole genome shotgun (WGS) entry which is preliminary data.</text>
</comment>
<dbReference type="CDD" id="cd00202">
    <property type="entry name" value="ZnF_GATA"/>
    <property type="match status" value="1"/>
</dbReference>
<dbReference type="PROSITE" id="PS50114">
    <property type="entry name" value="GATA_ZN_FINGER_2"/>
    <property type="match status" value="1"/>
</dbReference>
<evidence type="ECO:0000313" key="4">
    <source>
        <dbReference type="EMBL" id="KAG7193931.1"/>
    </source>
</evidence>
<organism evidence="4 5">
    <name type="scientific">Scheffersomyces spartinae</name>
    <dbReference type="NCBI Taxonomy" id="45513"/>
    <lineage>
        <taxon>Eukaryota</taxon>
        <taxon>Fungi</taxon>
        <taxon>Dikarya</taxon>
        <taxon>Ascomycota</taxon>
        <taxon>Saccharomycotina</taxon>
        <taxon>Pichiomycetes</taxon>
        <taxon>Debaryomycetaceae</taxon>
        <taxon>Scheffersomyces</taxon>
    </lineage>
</organism>
<dbReference type="Gene3D" id="3.30.50.10">
    <property type="entry name" value="Erythroid Transcription Factor GATA-1, subunit A"/>
    <property type="match status" value="1"/>
</dbReference>
<accession>A0A9P7V9K7</accession>
<feature type="region of interest" description="Disordered" evidence="2">
    <location>
        <begin position="552"/>
        <end position="600"/>
    </location>
</feature>